<feature type="compositionally biased region" description="Polar residues" evidence="1">
    <location>
        <begin position="67"/>
        <end position="77"/>
    </location>
</feature>
<name>A0A368GGU9_ANCCA</name>
<dbReference type="AlphaFoldDB" id="A0A368GGU9"/>
<evidence type="ECO:0000313" key="3">
    <source>
        <dbReference type="Proteomes" id="UP000252519"/>
    </source>
</evidence>
<evidence type="ECO:0000256" key="1">
    <source>
        <dbReference type="SAM" id="MobiDB-lite"/>
    </source>
</evidence>
<reference evidence="2 3" key="1">
    <citation type="submission" date="2014-10" db="EMBL/GenBank/DDBJ databases">
        <title>Draft genome of the hookworm Ancylostoma caninum.</title>
        <authorList>
            <person name="Mitreva M."/>
        </authorList>
    </citation>
    <scope>NUCLEOTIDE SEQUENCE [LARGE SCALE GENOMIC DNA]</scope>
    <source>
        <strain evidence="2 3">Baltimore</strain>
    </source>
</reference>
<sequence>MSEAVVESLIGCCLDGLLLGAPELELTKDEFIENPTKTDIRKYQFRGGQLAPRPKTRIAREEDQEAGVTNATMEGNN</sequence>
<dbReference type="EMBL" id="JOJR01000202">
    <property type="protein sequence ID" value="RCN42270.1"/>
    <property type="molecule type" value="Genomic_DNA"/>
</dbReference>
<accession>A0A368GGU9</accession>
<keyword evidence="3" id="KW-1185">Reference proteome</keyword>
<comment type="caution">
    <text evidence="2">The sequence shown here is derived from an EMBL/GenBank/DDBJ whole genome shotgun (WGS) entry which is preliminary data.</text>
</comment>
<proteinExistence type="predicted"/>
<gene>
    <name evidence="2" type="ORF">ANCCAN_11755</name>
</gene>
<organism evidence="2 3">
    <name type="scientific">Ancylostoma caninum</name>
    <name type="common">Dog hookworm</name>
    <dbReference type="NCBI Taxonomy" id="29170"/>
    <lineage>
        <taxon>Eukaryota</taxon>
        <taxon>Metazoa</taxon>
        <taxon>Ecdysozoa</taxon>
        <taxon>Nematoda</taxon>
        <taxon>Chromadorea</taxon>
        <taxon>Rhabditida</taxon>
        <taxon>Rhabditina</taxon>
        <taxon>Rhabditomorpha</taxon>
        <taxon>Strongyloidea</taxon>
        <taxon>Ancylostomatidae</taxon>
        <taxon>Ancylostomatinae</taxon>
        <taxon>Ancylostoma</taxon>
    </lineage>
</organism>
<feature type="region of interest" description="Disordered" evidence="1">
    <location>
        <begin position="58"/>
        <end position="77"/>
    </location>
</feature>
<protein>
    <submittedName>
        <fullName evidence="2">Uncharacterized protein</fullName>
    </submittedName>
</protein>
<evidence type="ECO:0000313" key="2">
    <source>
        <dbReference type="EMBL" id="RCN42270.1"/>
    </source>
</evidence>
<dbReference type="Proteomes" id="UP000252519">
    <property type="component" value="Unassembled WGS sequence"/>
</dbReference>